<feature type="region of interest" description="Disordered" evidence="1">
    <location>
        <begin position="502"/>
        <end position="590"/>
    </location>
</feature>
<protein>
    <submittedName>
        <fullName evidence="2">Uncharacterized protein</fullName>
    </submittedName>
</protein>
<evidence type="ECO:0000313" key="2">
    <source>
        <dbReference type="EMBL" id="CEM01802.1"/>
    </source>
</evidence>
<feature type="region of interest" description="Disordered" evidence="1">
    <location>
        <begin position="151"/>
        <end position="240"/>
    </location>
</feature>
<feature type="compositionally biased region" description="Basic and acidic residues" evidence="1">
    <location>
        <begin position="519"/>
        <end position="550"/>
    </location>
</feature>
<dbReference type="Proteomes" id="UP000041254">
    <property type="component" value="Unassembled WGS sequence"/>
</dbReference>
<name>A0A0G4EU58_VITBC</name>
<dbReference type="OrthoDB" id="441201at2759"/>
<evidence type="ECO:0000313" key="3">
    <source>
        <dbReference type="Proteomes" id="UP000041254"/>
    </source>
</evidence>
<feature type="compositionally biased region" description="Low complexity" evidence="1">
    <location>
        <begin position="553"/>
        <end position="562"/>
    </location>
</feature>
<feature type="compositionally biased region" description="Polar residues" evidence="1">
    <location>
        <begin position="990"/>
        <end position="1001"/>
    </location>
</feature>
<sequence length="1001" mass="113359">MRQPVIIPFDELQMAIKAKAAATRTPAGAVPSHTHVPPVKLAPIDRDNIVDVEKGRKRRRRRGSEAMGAHEVWRRERDLSRFYVERQLLVEGYRSMMVEIRESMRRLKAARGGLDSLPQAAQSQMKLLFGRRGAAQFARGITSAFLFSPNASAHHPPSSLLHDDYDKVQMPSPGAQTTATSSPRNTYSICHFRQQQQQQQQHRHSSVQRREERARDTTRGETQTKGDEEHPVAPPFWRYSNPNAAFEKKKEAERLQMAASRKRPMKITSGGRPSRLRLSHPLCDHHVFATPAVSAPRPSARELRAQMTINQWPEIETHLPPDQSAMHREESVEQSGSEIETTTSGDEAASSYRDNHEDADDRRPDVDERERQQPPADLLRHTLRPRDRERQQRAAGPSSRRASLSQQVDSGLRRSIRSRGGDEVVNEEMLQQIWDVCSARSAFQQTRKEIPPFPPIPTLSGKTEKLLKSLDTKRRRKIALKRHKEAEAAREVSPSLAVQLNNAFGDTSTKQTRSMLSSEAKERSPRERRNAMAADQLKEQLDKAARKDIGKVAPRASPAPSDAARRIDASGVPPNVPPVALHTPSPSPLESVKKVRRHGQLVMYRRAVLFKRCKGRLSRQLRLAIEQKRKERPQLLRRRTEALLPRHLTTFEEDMAVLRGTEVRQRQRALFLLKRQKRRFDKVLHKLADTERNPTRGELFLSQACRYELAAGLHVDILFMGRCLRFLELGDCADPHVHRFLGALCWAFDINREALVVLLHAHLMSTRQQQPSTDLGGTHEDGAQSSASSRRSAVHQPSPFHPQHTHRRREGQQAADETLFVLPSQLRYEPEPSTPSSSKASEKERWPREFEVRRVLDSCQQLDMPLVRYEEATKERREKSAEASSSTSHWEYDAAVRSSPSFSSPPLSGPVSRPSTKPHHLHPPTSPRRQHTMVPAAATAARRMSMTAFRTLPPSAAPPPLPLAHHNINGSSPRQRTSIMSPRRGKTGSLLVTGQPMQRVD</sequence>
<gene>
    <name evidence="2" type="ORF">Vbra_20867</name>
</gene>
<feature type="compositionally biased region" description="Basic and acidic residues" evidence="1">
    <location>
        <begin position="872"/>
        <end position="881"/>
    </location>
</feature>
<dbReference type="InParanoid" id="A0A0G4EU58"/>
<feature type="compositionally biased region" description="Low complexity" evidence="1">
    <location>
        <begin position="898"/>
        <end position="912"/>
    </location>
</feature>
<feature type="compositionally biased region" description="Polar residues" evidence="1">
    <location>
        <begin position="400"/>
        <end position="409"/>
    </location>
</feature>
<feature type="region of interest" description="Disordered" evidence="1">
    <location>
        <begin position="769"/>
        <end position="848"/>
    </location>
</feature>
<feature type="compositionally biased region" description="Basic and acidic residues" evidence="1">
    <location>
        <begin position="208"/>
        <end position="231"/>
    </location>
</feature>
<feature type="region of interest" description="Disordered" evidence="1">
    <location>
        <begin position="318"/>
        <end position="416"/>
    </location>
</feature>
<reference evidence="2 3" key="1">
    <citation type="submission" date="2014-11" db="EMBL/GenBank/DDBJ databases">
        <authorList>
            <person name="Zhu J."/>
            <person name="Qi W."/>
            <person name="Song R."/>
        </authorList>
    </citation>
    <scope>NUCLEOTIDE SEQUENCE [LARGE SCALE GENOMIC DNA]</scope>
</reference>
<feature type="compositionally biased region" description="Basic and acidic residues" evidence="1">
    <location>
        <begin position="353"/>
        <end position="392"/>
    </location>
</feature>
<feature type="compositionally biased region" description="Polar residues" evidence="1">
    <location>
        <begin position="174"/>
        <end position="188"/>
    </location>
</feature>
<dbReference type="EMBL" id="CDMY01000310">
    <property type="protein sequence ID" value="CEM01802.1"/>
    <property type="molecule type" value="Genomic_DNA"/>
</dbReference>
<feature type="region of interest" description="Disordered" evidence="1">
    <location>
        <begin position="958"/>
        <end position="1001"/>
    </location>
</feature>
<dbReference type="VEuPathDB" id="CryptoDB:Vbra_20867"/>
<organism evidence="2 3">
    <name type="scientific">Vitrella brassicaformis (strain CCMP3155)</name>
    <dbReference type="NCBI Taxonomy" id="1169540"/>
    <lineage>
        <taxon>Eukaryota</taxon>
        <taxon>Sar</taxon>
        <taxon>Alveolata</taxon>
        <taxon>Colpodellida</taxon>
        <taxon>Vitrellaceae</taxon>
        <taxon>Vitrella</taxon>
    </lineage>
</organism>
<proteinExistence type="predicted"/>
<feature type="compositionally biased region" description="Polar residues" evidence="1">
    <location>
        <begin position="333"/>
        <end position="345"/>
    </location>
</feature>
<feature type="region of interest" description="Disordered" evidence="1">
    <location>
        <begin position="872"/>
        <end position="939"/>
    </location>
</feature>
<feature type="compositionally biased region" description="Polar residues" evidence="1">
    <location>
        <begin position="968"/>
        <end position="980"/>
    </location>
</feature>
<dbReference type="AlphaFoldDB" id="A0A0G4EU58"/>
<keyword evidence="3" id="KW-1185">Reference proteome</keyword>
<evidence type="ECO:0000256" key="1">
    <source>
        <dbReference type="SAM" id="MobiDB-lite"/>
    </source>
</evidence>
<accession>A0A0G4EU58</accession>
<feature type="compositionally biased region" description="Polar residues" evidence="1">
    <location>
        <begin position="502"/>
        <end position="517"/>
    </location>
</feature>
<feature type="compositionally biased region" description="Basic and acidic residues" evidence="1">
    <location>
        <begin position="318"/>
        <end position="331"/>
    </location>
</feature>